<name>X1RAX4_9ZZZZ</name>
<proteinExistence type="predicted"/>
<accession>X1RAX4</accession>
<gene>
    <name evidence="1" type="ORF">S12H4_05468</name>
</gene>
<feature type="non-terminal residue" evidence="1">
    <location>
        <position position="1"/>
    </location>
</feature>
<dbReference type="EMBL" id="BARW01001816">
    <property type="protein sequence ID" value="GAI64166.1"/>
    <property type="molecule type" value="Genomic_DNA"/>
</dbReference>
<organism evidence="1">
    <name type="scientific">marine sediment metagenome</name>
    <dbReference type="NCBI Taxonomy" id="412755"/>
    <lineage>
        <taxon>unclassified sequences</taxon>
        <taxon>metagenomes</taxon>
        <taxon>ecological metagenomes</taxon>
    </lineage>
</organism>
<evidence type="ECO:0008006" key="2">
    <source>
        <dbReference type="Google" id="ProtNLM"/>
    </source>
</evidence>
<evidence type="ECO:0000313" key="1">
    <source>
        <dbReference type="EMBL" id="GAI64166.1"/>
    </source>
</evidence>
<sequence>KAILCRPKFDEPTQHSFAFAGEILQWCRQVGIDIIDLAEDDAVRLAVENSLQTFNPDIFVFYDHGSEDCLWGQGGTEAAIDLKNCDRLAGKEVFTLACFSAKDLGPAVWRQGGTYWGYVDAFSFTTDSLAEFQEAANCGFKFRFIEGDTRENSLKRAKETFTRLAFELVDVGNPLAAICMRGDGDALVYFNAHEPEEKEGCLLALLKLPKLIFARTEGG</sequence>
<dbReference type="AlphaFoldDB" id="X1RAX4"/>
<protein>
    <recommendedName>
        <fullName evidence="2">CHAT domain-containing protein</fullName>
    </recommendedName>
</protein>
<reference evidence="1" key="1">
    <citation type="journal article" date="2014" name="Front. Microbiol.">
        <title>High frequency of phylogenetically diverse reductive dehalogenase-homologous genes in deep subseafloor sedimentary metagenomes.</title>
        <authorList>
            <person name="Kawai M."/>
            <person name="Futagami T."/>
            <person name="Toyoda A."/>
            <person name="Takaki Y."/>
            <person name="Nishi S."/>
            <person name="Hori S."/>
            <person name="Arai W."/>
            <person name="Tsubouchi T."/>
            <person name="Morono Y."/>
            <person name="Uchiyama I."/>
            <person name="Ito T."/>
            <person name="Fujiyama A."/>
            <person name="Inagaki F."/>
            <person name="Takami H."/>
        </authorList>
    </citation>
    <scope>NUCLEOTIDE SEQUENCE</scope>
    <source>
        <strain evidence="1">Expedition CK06-06</strain>
    </source>
</reference>
<comment type="caution">
    <text evidence="1">The sequence shown here is derived from an EMBL/GenBank/DDBJ whole genome shotgun (WGS) entry which is preliminary data.</text>
</comment>